<protein>
    <submittedName>
        <fullName evidence="1">Uncharacterized protein</fullName>
    </submittedName>
</protein>
<organism evidence="1 2">
    <name type="scientific">Tortispora caseinolytica NRRL Y-17796</name>
    <dbReference type="NCBI Taxonomy" id="767744"/>
    <lineage>
        <taxon>Eukaryota</taxon>
        <taxon>Fungi</taxon>
        <taxon>Dikarya</taxon>
        <taxon>Ascomycota</taxon>
        <taxon>Saccharomycotina</taxon>
        <taxon>Trigonopsidomycetes</taxon>
        <taxon>Trigonopsidales</taxon>
        <taxon>Trigonopsidaceae</taxon>
        <taxon>Tortispora</taxon>
    </lineage>
</organism>
<dbReference type="PROSITE" id="PS51257">
    <property type="entry name" value="PROKAR_LIPOPROTEIN"/>
    <property type="match status" value="1"/>
</dbReference>
<sequence>MASKRHSPVLVIQIASNGVSAGVSGSCETLFFPAQAPLFTYTQLYDTPFAFDRTDTLNAIDQLIRSILHKLNLSSDKIKVLVCESAELTDPLKKALLHVLKSRLYVPTVSLYPLPCLAAISAGSRNALVVHVDWSISTVTPVYDLRLLQSNQVLVHRGLSLLHKTPAYTYDHVQSVFVSDSPSDEPGDSSLAPYSMNSLKHHITSLPYCSLHQRLQSPAKQQRLYAMKAQYSAAYFSSKA</sequence>
<proteinExistence type="predicted"/>
<dbReference type="AlphaFoldDB" id="A0A1E4TER1"/>
<accession>A0A1E4TER1</accession>
<gene>
    <name evidence="1" type="ORF">CANCADRAFT_1981</name>
</gene>
<dbReference type="OrthoDB" id="337660at2759"/>
<reference evidence="2" key="1">
    <citation type="submission" date="2016-02" db="EMBL/GenBank/DDBJ databases">
        <title>Comparative genomics of biotechnologically important yeasts.</title>
        <authorList>
            <consortium name="DOE Joint Genome Institute"/>
            <person name="Riley R."/>
            <person name="Haridas S."/>
            <person name="Wolfe K.H."/>
            <person name="Lopes M.R."/>
            <person name="Hittinger C.T."/>
            <person name="Goker M."/>
            <person name="Salamov A."/>
            <person name="Wisecaver J."/>
            <person name="Long T.M."/>
            <person name="Aerts A.L."/>
            <person name="Barry K."/>
            <person name="Choi C."/>
            <person name="Clum A."/>
            <person name="Coughlan A.Y."/>
            <person name="Deshpande S."/>
            <person name="Douglass A.P."/>
            <person name="Hanson S.J."/>
            <person name="Klenk H.-P."/>
            <person name="Labutti K."/>
            <person name="Lapidus A."/>
            <person name="Lindquist E."/>
            <person name="Lipzen A."/>
            <person name="Meier-Kolthoff J.P."/>
            <person name="Ohm R.A."/>
            <person name="Otillar R.P."/>
            <person name="Pangilinan J."/>
            <person name="Peng Y."/>
            <person name="Rokas A."/>
            <person name="Rosa C.A."/>
            <person name="Scheuner C."/>
            <person name="Sibirny A.A."/>
            <person name="Slot J.C."/>
            <person name="Stielow J.B."/>
            <person name="Sun H."/>
            <person name="Kurtzman C.P."/>
            <person name="Blackwell M."/>
            <person name="Jeffries T.W."/>
            <person name="Grigoriev I.V."/>
        </authorList>
    </citation>
    <scope>NUCLEOTIDE SEQUENCE [LARGE SCALE GENOMIC DNA]</scope>
    <source>
        <strain evidence="2">NRRL Y-17796</strain>
    </source>
</reference>
<evidence type="ECO:0000313" key="2">
    <source>
        <dbReference type="Proteomes" id="UP000095023"/>
    </source>
</evidence>
<evidence type="ECO:0000313" key="1">
    <source>
        <dbReference type="EMBL" id="ODV90250.1"/>
    </source>
</evidence>
<dbReference type="EMBL" id="KV453842">
    <property type="protein sequence ID" value="ODV90250.1"/>
    <property type="molecule type" value="Genomic_DNA"/>
</dbReference>
<keyword evidence="2" id="KW-1185">Reference proteome</keyword>
<dbReference type="Proteomes" id="UP000095023">
    <property type="component" value="Unassembled WGS sequence"/>
</dbReference>
<name>A0A1E4TER1_9ASCO</name>
<dbReference type="Gene3D" id="3.30.420.40">
    <property type="match status" value="2"/>
</dbReference>